<dbReference type="InterPro" id="IPR009056">
    <property type="entry name" value="Cyt_c-like_dom"/>
</dbReference>
<dbReference type="EMBL" id="FPHM01000059">
    <property type="protein sequence ID" value="SFV59819.1"/>
    <property type="molecule type" value="Genomic_DNA"/>
</dbReference>
<evidence type="ECO:0000256" key="3">
    <source>
        <dbReference type="ARBA" id="ARBA00023004"/>
    </source>
</evidence>
<feature type="transmembrane region" description="Helical" evidence="4">
    <location>
        <begin position="12"/>
        <end position="32"/>
    </location>
</feature>
<reference evidence="6" key="1">
    <citation type="submission" date="2016-10" db="EMBL/GenBank/DDBJ databases">
        <authorList>
            <person name="de Groot N.N."/>
        </authorList>
    </citation>
    <scope>NUCLEOTIDE SEQUENCE</scope>
</reference>
<dbReference type="InterPro" id="IPR003468">
    <property type="entry name" value="Cyt_c_oxidase_monohaem-su/FixO"/>
</dbReference>
<dbReference type="EC" id="1.9.3.1" evidence="6"/>
<keyword evidence="4" id="KW-0472">Membrane</keyword>
<keyword evidence="3" id="KW-0408">Iron</keyword>
<sequence length="221" mass="25149">MFHWLEKNPFFFAAAVSIVISFAGLIEIVPNFQQSARPLVDMKPRTVLEIAGKNVYMKDNCIACHSQMIRPFKSETDRYGAYSLSGEYAYDRPFLWGSKRTGPDLHRIGNYRTTDWHEAHMLDPLAIVPGSIMPAYDHQFDNIADIETAYAEVVTVKNVFHTPYGPEIKMGRKAWEAHKPTVIEEARKIAADMKDPRVKEAMKEGKVPEIVALIAYMNSLK</sequence>
<dbReference type="GO" id="GO:0009055">
    <property type="term" value="F:electron transfer activity"/>
    <property type="evidence" value="ECO:0007669"/>
    <property type="project" value="InterPro"/>
</dbReference>
<keyword evidence="2" id="KW-0479">Metal-binding</keyword>
<organism evidence="6">
    <name type="scientific">hydrothermal vent metagenome</name>
    <dbReference type="NCBI Taxonomy" id="652676"/>
    <lineage>
        <taxon>unclassified sequences</taxon>
        <taxon>metagenomes</taxon>
        <taxon>ecological metagenomes</taxon>
    </lineage>
</organism>
<dbReference type="PROSITE" id="PS51007">
    <property type="entry name" value="CYTC"/>
    <property type="match status" value="1"/>
</dbReference>
<evidence type="ECO:0000256" key="4">
    <source>
        <dbReference type="SAM" id="Phobius"/>
    </source>
</evidence>
<evidence type="ECO:0000256" key="2">
    <source>
        <dbReference type="ARBA" id="ARBA00022723"/>
    </source>
</evidence>
<gene>
    <name evidence="6" type="ORF">MNB_SV-13-345</name>
</gene>
<keyword evidence="4" id="KW-1133">Transmembrane helix</keyword>
<name>A0A1W1C1Y8_9ZZZZ</name>
<dbReference type="Gene3D" id="6.10.250.2250">
    <property type="match status" value="1"/>
</dbReference>
<dbReference type="AlphaFoldDB" id="A0A1W1C1Y8"/>
<protein>
    <submittedName>
        <fullName evidence="6">Cytochrome c oxidase subunit CcoO</fullName>
        <ecNumber evidence="6">1.9.3.1</ecNumber>
    </submittedName>
</protein>
<evidence type="ECO:0000256" key="1">
    <source>
        <dbReference type="ARBA" id="ARBA00022617"/>
    </source>
</evidence>
<dbReference type="Gene3D" id="1.10.760.10">
    <property type="entry name" value="Cytochrome c-like domain"/>
    <property type="match status" value="1"/>
</dbReference>
<accession>A0A1W1C1Y8</accession>
<evidence type="ECO:0000259" key="5">
    <source>
        <dbReference type="PROSITE" id="PS51007"/>
    </source>
</evidence>
<dbReference type="GO" id="GO:0016491">
    <property type="term" value="F:oxidoreductase activity"/>
    <property type="evidence" value="ECO:0007669"/>
    <property type="project" value="UniProtKB-KW"/>
</dbReference>
<dbReference type="InterPro" id="IPR036909">
    <property type="entry name" value="Cyt_c-like_dom_sf"/>
</dbReference>
<keyword evidence="4" id="KW-0812">Transmembrane</keyword>
<dbReference type="GO" id="GO:0020037">
    <property type="term" value="F:heme binding"/>
    <property type="evidence" value="ECO:0007669"/>
    <property type="project" value="InterPro"/>
</dbReference>
<dbReference type="Pfam" id="PF02433">
    <property type="entry name" value="FixO"/>
    <property type="match status" value="1"/>
</dbReference>
<dbReference type="NCBIfam" id="NF011055">
    <property type="entry name" value="PRK14487.1"/>
    <property type="match status" value="1"/>
</dbReference>
<feature type="domain" description="Cytochrome c" evidence="5">
    <location>
        <begin position="47"/>
        <end position="221"/>
    </location>
</feature>
<evidence type="ECO:0000313" key="6">
    <source>
        <dbReference type="EMBL" id="SFV59819.1"/>
    </source>
</evidence>
<keyword evidence="6" id="KW-0560">Oxidoreductase</keyword>
<dbReference type="GO" id="GO:0046872">
    <property type="term" value="F:metal ion binding"/>
    <property type="evidence" value="ECO:0007669"/>
    <property type="project" value="UniProtKB-KW"/>
</dbReference>
<keyword evidence="1" id="KW-0349">Heme</keyword>
<proteinExistence type="predicted"/>
<dbReference type="NCBIfam" id="TIGR00781">
    <property type="entry name" value="ccoO"/>
    <property type="match status" value="1"/>
</dbReference>
<dbReference type="SUPFAM" id="SSF46626">
    <property type="entry name" value="Cytochrome c"/>
    <property type="match status" value="1"/>
</dbReference>